<keyword evidence="13" id="KW-1185">Reference proteome</keyword>
<dbReference type="PANTHER" id="PTHR23023">
    <property type="entry name" value="DIMETHYLANILINE MONOOXYGENASE"/>
    <property type="match status" value="1"/>
</dbReference>
<gene>
    <name evidence="12" type="ORF">DHEL01_v207952</name>
</gene>
<keyword evidence="8" id="KW-0560">Oxidoreductase</keyword>
<comment type="similarity">
    <text evidence="3">Belongs to the lysine N(6)-hydroxylase/L-ornithine N(5)-oxygenase family.</text>
</comment>
<evidence type="ECO:0000256" key="11">
    <source>
        <dbReference type="SAM" id="MobiDB-lite"/>
    </source>
</evidence>
<dbReference type="Proteomes" id="UP000094444">
    <property type="component" value="Unassembled WGS sequence"/>
</dbReference>
<organism evidence="12 13">
    <name type="scientific">Diaporthe helianthi</name>
    <dbReference type="NCBI Taxonomy" id="158607"/>
    <lineage>
        <taxon>Eukaryota</taxon>
        <taxon>Fungi</taxon>
        <taxon>Dikarya</taxon>
        <taxon>Ascomycota</taxon>
        <taxon>Pezizomycotina</taxon>
        <taxon>Sordariomycetes</taxon>
        <taxon>Sordariomycetidae</taxon>
        <taxon>Diaporthales</taxon>
        <taxon>Diaporthaceae</taxon>
        <taxon>Diaporthe</taxon>
    </lineage>
</organism>
<dbReference type="GO" id="GO:0016491">
    <property type="term" value="F:oxidoreductase activity"/>
    <property type="evidence" value="ECO:0007669"/>
    <property type="project" value="UniProtKB-KW"/>
</dbReference>
<comment type="caution">
    <text evidence="12">The sequence shown here is derived from an EMBL/GenBank/DDBJ whole genome shotgun (WGS) entry which is preliminary data.</text>
</comment>
<dbReference type="Pfam" id="PF13434">
    <property type="entry name" value="Lys_Orn_oxgnase"/>
    <property type="match status" value="1"/>
</dbReference>
<dbReference type="InterPro" id="IPR050346">
    <property type="entry name" value="FMO-like"/>
</dbReference>
<keyword evidence="5" id="KW-0285">Flavoprotein</keyword>
<dbReference type="AlphaFoldDB" id="A0A2P5HTR2"/>
<evidence type="ECO:0000256" key="8">
    <source>
        <dbReference type="ARBA" id="ARBA00023002"/>
    </source>
</evidence>
<evidence type="ECO:0000256" key="5">
    <source>
        <dbReference type="ARBA" id="ARBA00022630"/>
    </source>
</evidence>
<evidence type="ECO:0000256" key="2">
    <source>
        <dbReference type="ARBA" id="ARBA00004924"/>
    </source>
</evidence>
<accession>A0A2P5HTR2</accession>
<protein>
    <recommendedName>
        <fullName evidence="4">L-ornithine N(5)-monooxygenase [NAD(P)H]</fullName>
        <ecNumber evidence="4">1.14.13.196</ecNumber>
    </recommendedName>
</protein>
<keyword evidence="6" id="KW-0274">FAD</keyword>
<evidence type="ECO:0000313" key="12">
    <source>
        <dbReference type="EMBL" id="POS73654.1"/>
    </source>
</evidence>
<proteinExistence type="inferred from homology"/>
<dbReference type="InterPro" id="IPR025700">
    <property type="entry name" value="Lys/Orn_oxygenase"/>
</dbReference>
<reference evidence="12" key="1">
    <citation type="submission" date="2017-09" db="EMBL/GenBank/DDBJ databases">
        <title>Polyketide synthases of a Diaporthe helianthi virulent isolate.</title>
        <authorList>
            <person name="Baroncelli R."/>
        </authorList>
    </citation>
    <scope>NUCLEOTIDE SEQUENCE [LARGE SCALE GENOMIC DNA]</scope>
    <source>
        <strain evidence="12">7/96</strain>
    </source>
</reference>
<dbReference type="Gene3D" id="3.50.50.60">
    <property type="entry name" value="FAD/NAD(P)-binding domain"/>
    <property type="match status" value="1"/>
</dbReference>
<evidence type="ECO:0000256" key="9">
    <source>
        <dbReference type="ARBA" id="ARBA00047598"/>
    </source>
</evidence>
<evidence type="ECO:0000256" key="3">
    <source>
        <dbReference type="ARBA" id="ARBA00007588"/>
    </source>
</evidence>
<comment type="catalytic activity">
    <reaction evidence="9">
        <text>L-ornithine + NADPH + O2 = N(5)-hydroxy-L-ornithine + NADP(+) + H2O</text>
        <dbReference type="Rhea" id="RHEA:41508"/>
        <dbReference type="ChEBI" id="CHEBI:15377"/>
        <dbReference type="ChEBI" id="CHEBI:15379"/>
        <dbReference type="ChEBI" id="CHEBI:46911"/>
        <dbReference type="ChEBI" id="CHEBI:57783"/>
        <dbReference type="ChEBI" id="CHEBI:58349"/>
        <dbReference type="ChEBI" id="CHEBI:78275"/>
        <dbReference type="EC" id="1.14.13.196"/>
    </reaction>
</comment>
<dbReference type="OrthoDB" id="2915840at2759"/>
<feature type="region of interest" description="Disordered" evidence="11">
    <location>
        <begin position="388"/>
        <end position="409"/>
    </location>
</feature>
<name>A0A2P5HTR2_DIAHE</name>
<evidence type="ECO:0000256" key="10">
    <source>
        <dbReference type="ARBA" id="ARBA00049248"/>
    </source>
</evidence>
<evidence type="ECO:0000256" key="7">
    <source>
        <dbReference type="ARBA" id="ARBA00022857"/>
    </source>
</evidence>
<evidence type="ECO:0000256" key="1">
    <source>
        <dbReference type="ARBA" id="ARBA00001974"/>
    </source>
</evidence>
<sequence length="484" mass="54240">MVVFDEAASVGGTWAKERLYPGLKTNNLLGSYEFSHFPMTPGRFDVQEGHHIPGQAVHEYLTQFAEQFDLSSRLQLRQRVETAELLDNGSWSLRIISTDPGPGTESRTVVTKRLVVATGLTSKPFIPKFAGDQEFNRPLFHAKELRDRTGEIEKARSVVVLGGNKSAWDTCFFAANSGAHVHMVMRPDGGGPSWVWPVVFSPFNISVQRLATTRFFTWFDPCIWGESRGAVAWIRWALHGTRLGRAVVSKFWNTLQGYAQRAHGYDGHPETQKLRPWVDPFWMGNSLSIHNYASSWFELVREGKITVHIAGVSSLSDGSVHLSNGEILGVDAFVCCTGWATEPAIRFLPEDLKPALGLQRSDSIEEQKMRDEARAEIFSRLPALRAAPTRRLPPGTSIPADKEASVPRGPASGYQHYRFLVPPEARVLEQRNIAFIGSHLALSAIMIAQLQALWITAYFMDKLPHLMANTLDHDREVWPNWVLD</sequence>
<comment type="cofactor">
    <cofactor evidence="1">
        <name>FAD</name>
        <dbReference type="ChEBI" id="CHEBI:57692"/>
    </cofactor>
</comment>
<dbReference type="SUPFAM" id="SSF51905">
    <property type="entry name" value="FAD/NAD(P)-binding domain"/>
    <property type="match status" value="2"/>
</dbReference>
<dbReference type="InterPro" id="IPR036188">
    <property type="entry name" value="FAD/NAD-bd_sf"/>
</dbReference>
<comment type="catalytic activity">
    <reaction evidence="10">
        <text>L-ornithine + NADH + O2 = N(5)-hydroxy-L-ornithine + NAD(+) + H2O</text>
        <dbReference type="Rhea" id="RHEA:41512"/>
        <dbReference type="ChEBI" id="CHEBI:15377"/>
        <dbReference type="ChEBI" id="CHEBI:15379"/>
        <dbReference type="ChEBI" id="CHEBI:46911"/>
        <dbReference type="ChEBI" id="CHEBI:57540"/>
        <dbReference type="ChEBI" id="CHEBI:57945"/>
        <dbReference type="ChEBI" id="CHEBI:78275"/>
        <dbReference type="EC" id="1.14.13.196"/>
    </reaction>
</comment>
<evidence type="ECO:0000313" key="13">
    <source>
        <dbReference type="Proteomes" id="UP000094444"/>
    </source>
</evidence>
<dbReference type="EMBL" id="MAVT02000758">
    <property type="protein sequence ID" value="POS73654.1"/>
    <property type="molecule type" value="Genomic_DNA"/>
</dbReference>
<comment type="pathway">
    <text evidence="2">Siderophore biosynthesis.</text>
</comment>
<dbReference type="EC" id="1.14.13.196" evidence="4"/>
<keyword evidence="7" id="KW-0521">NADP</keyword>
<dbReference type="InParanoid" id="A0A2P5HTR2"/>
<evidence type="ECO:0000256" key="6">
    <source>
        <dbReference type="ARBA" id="ARBA00022827"/>
    </source>
</evidence>
<evidence type="ECO:0000256" key="4">
    <source>
        <dbReference type="ARBA" id="ARBA00012881"/>
    </source>
</evidence>